<dbReference type="AlphaFoldDB" id="A0A8J3LSW8"/>
<dbReference type="Proteomes" id="UP000653674">
    <property type="component" value="Unassembled WGS sequence"/>
</dbReference>
<comment type="caution">
    <text evidence="2">The sequence shown here is derived from an EMBL/GenBank/DDBJ whole genome shotgun (WGS) entry which is preliminary data.</text>
</comment>
<gene>
    <name evidence="2" type="ORF">Pfl04_14150</name>
</gene>
<dbReference type="InterPro" id="IPR035930">
    <property type="entry name" value="FomD-like_sf"/>
</dbReference>
<sequence length="112" mass="13247">MWWRWDDQGGFTGWYVNLEESGVRWDDGDLAGVDIVDQELDICVEPDRSWLWKDEHELAERLRFPEHYWVHDAEAVWTEGRRSARPHGGCVNRGWRRAVPCFCLAGRTRGLF</sequence>
<dbReference type="Gene3D" id="2.40.380.10">
    <property type="entry name" value="FomD-like"/>
    <property type="match status" value="1"/>
</dbReference>
<organism evidence="2 3">
    <name type="scientific">Planosporangium flavigriseum</name>
    <dbReference type="NCBI Taxonomy" id="373681"/>
    <lineage>
        <taxon>Bacteria</taxon>
        <taxon>Bacillati</taxon>
        <taxon>Actinomycetota</taxon>
        <taxon>Actinomycetes</taxon>
        <taxon>Micromonosporales</taxon>
        <taxon>Micromonosporaceae</taxon>
        <taxon>Planosporangium</taxon>
    </lineage>
</organism>
<name>A0A8J3LSW8_9ACTN</name>
<dbReference type="Pfam" id="PF04167">
    <property type="entry name" value="DUF402"/>
    <property type="match status" value="1"/>
</dbReference>
<evidence type="ECO:0000313" key="2">
    <source>
        <dbReference type="EMBL" id="GIG73011.1"/>
    </source>
</evidence>
<reference evidence="2" key="1">
    <citation type="submission" date="2021-01" db="EMBL/GenBank/DDBJ databases">
        <title>Whole genome shotgun sequence of Planosporangium flavigriseum NBRC 105377.</title>
        <authorList>
            <person name="Komaki H."/>
            <person name="Tamura T."/>
        </authorList>
    </citation>
    <scope>NUCLEOTIDE SEQUENCE</scope>
    <source>
        <strain evidence="2">NBRC 105377</strain>
    </source>
</reference>
<feature type="domain" description="DUF402" evidence="1">
    <location>
        <begin position="2"/>
        <end position="81"/>
    </location>
</feature>
<dbReference type="InterPro" id="IPR007295">
    <property type="entry name" value="DUF402"/>
</dbReference>
<proteinExistence type="predicted"/>
<keyword evidence="3" id="KW-1185">Reference proteome</keyword>
<evidence type="ECO:0000313" key="3">
    <source>
        <dbReference type="Proteomes" id="UP000653674"/>
    </source>
</evidence>
<dbReference type="EMBL" id="BONU01000006">
    <property type="protein sequence ID" value="GIG73011.1"/>
    <property type="molecule type" value="Genomic_DNA"/>
</dbReference>
<evidence type="ECO:0000259" key="1">
    <source>
        <dbReference type="Pfam" id="PF04167"/>
    </source>
</evidence>
<dbReference type="SUPFAM" id="SSF159234">
    <property type="entry name" value="FomD-like"/>
    <property type="match status" value="1"/>
</dbReference>
<protein>
    <recommendedName>
        <fullName evidence="1">DUF402 domain-containing protein</fullName>
    </recommendedName>
</protein>
<accession>A0A8J3LSW8</accession>